<comment type="caution">
    <text evidence="3">The sequence shown here is derived from an EMBL/GenBank/DDBJ whole genome shotgun (WGS) entry which is preliminary data.</text>
</comment>
<organism evidence="3 4">
    <name type="scientific">Perkinsus olseni</name>
    <name type="common">Perkinsus atlanticus</name>
    <dbReference type="NCBI Taxonomy" id="32597"/>
    <lineage>
        <taxon>Eukaryota</taxon>
        <taxon>Sar</taxon>
        <taxon>Alveolata</taxon>
        <taxon>Perkinsozoa</taxon>
        <taxon>Perkinsea</taxon>
        <taxon>Perkinsida</taxon>
        <taxon>Perkinsidae</taxon>
        <taxon>Perkinsus</taxon>
    </lineage>
</organism>
<evidence type="ECO:0000256" key="1">
    <source>
        <dbReference type="SAM" id="MobiDB-lite"/>
    </source>
</evidence>
<feature type="transmembrane region" description="Helical" evidence="2">
    <location>
        <begin position="20"/>
        <end position="40"/>
    </location>
</feature>
<dbReference type="Proteomes" id="UP000574390">
    <property type="component" value="Unassembled WGS sequence"/>
</dbReference>
<evidence type="ECO:0000256" key="2">
    <source>
        <dbReference type="SAM" id="Phobius"/>
    </source>
</evidence>
<dbReference type="AlphaFoldDB" id="A0A7J6QJW0"/>
<feature type="compositionally biased region" description="Polar residues" evidence="1">
    <location>
        <begin position="213"/>
        <end position="223"/>
    </location>
</feature>
<evidence type="ECO:0000313" key="4">
    <source>
        <dbReference type="Proteomes" id="UP000574390"/>
    </source>
</evidence>
<keyword evidence="2" id="KW-0812">Transmembrane</keyword>
<feature type="transmembrane region" description="Helical" evidence="2">
    <location>
        <begin position="124"/>
        <end position="147"/>
    </location>
</feature>
<keyword evidence="2" id="KW-0472">Membrane</keyword>
<reference evidence="3 4" key="1">
    <citation type="submission" date="2020-04" db="EMBL/GenBank/DDBJ databases">
        <title>Perkinsus olseni comparative genomics.</title>
        <authorList>
            <person name="Bogema D.R."/>
        </authorList>
    </citation>
    <scope>NUCLEOTIDE SEQUENCE [LARGE SCALE GENOMIC DNA]</scope>
    <source>
        <strain evidence="3">ATCC PRA-205</strain>
    </source>
</reference>
<name>A0A7J6QJW0_PEROL</name>
<gene>
    <name evidence="3" type="ORF">FOZ62_031119</name>
</gene>
<sequence length="548" mass="59830">MPSTHESSREGAMAKLSLTSRVLAVVFWIGVTVLGIYLVYPKTGKETTPKDADILVKIHNVCEGMLLLALGAYSTYETLRTFKNREGLTAWQQFKHDSLRLCLYVIIGGYIIGGHRYSATFESIAMWLGILGFVIAVLYLIQSLGFFTGTNMHHLRNNNHTSEEEYRHAGPASMQRPLVNEEALEDGSARQQPAAARDAVGEPRLPAGRSESPVPSRNGQVSYTPPLPRRPESPAFGSGKKQPWEQGTDEGCSSVYLAFVASSVDSLSKSLLPGMQQSCSPARRLFATAVGGSLGATKLDRLVRSESARSRPARDILKCFTGLTTAQKKAIPRPTMEAAFDLLRDRRHLDLSALDMSGAVVSFGVYSDAFLEELLSWQIDQGPSVYGQFPPVLTQSLWVAKGKLHRRAVEKYVDFAAGCLAETDGVGDILSNLKPGEMYNLLEVFGSNSDKRTWQRAFEEVCNFVARDVYLSHLSLRDLAMIMAAFVRSKGSIESPGLSPIMPSLTGTVSTLLSSGGSTGRIRPDWAALIANSIAKALLHPADDKVRL</sequence>
<protein>
    <submittedName>
        <fullName evidence="3">Uncharacterized protein</fullName>
    </submittedName>
</protein>
<keyword evidence="2" id="KW-1133">Transmembrane helix</keyword>
<evidence type="ECO:0000313" key="3">
    <source>
        <dbReference type="EMBL" id="KAF4707850.1"/>
    </source>
</evidence>
<feature type="non-terminal residue" evidence="3">
    <location>
        <position position="548"/>
    </location>
</feature>
<dbReference type="EMBL" id="JABANM010029530">
    <property type="protein sequence ID" value="KAF4707850.1"/>
    <property type="molecule type" value="Genomic_DNA"/>
</dbReference>
<proteinExistence type="predicted"/>
<accession>A0A7J6QJW0</accession>
<feature type="region of interest" description="Disordered" evidence="1">
    <location>
        <begin position="182"/>
        <end position="247"/>
    </location>
</feature>